<dbReference type="InterPro" id="IPR058502">
    <property type="entry name" value="PLL-like_beta-prop"/>
</dbReference>
<reference evidence="4 5" key="1">
    <citation type="submission" date="2021-12" db="EMBL/GenBank/DDBJ databases">
        <title>Genome sequence of Kibdelosporangium philippinense ATCC 49844.</title>
        <authorList>
            <person name="Fedorov E.A."/>
            <person name="Omeragic M."/>
            <person name="Shalygina K.F."/>
            <person name="Maclea K.S."/>
        </authorList>
    </citation>
    <scope>NUCLEOTIDE SEQUENCE [LARGE SCALE GENOMIC DNA]</scope>
    <source>
        <strain evidence="4 5">ATCC 49844</strain>
    </source>
</reference>
<dbReference type="InterPro" id="IPR036813">
    <property type="entry name" value="Tachylectin2_sf"/>
</dbReference>
<keyword evidence="5" id="KW-1185">Reference proteome</keyword>
<keyword evidence="1" id="KW-0732">Signal</keyword>
<feature type="chain" id="PRO_5045365683" description="Tachylectin" evidence="1">
    <location>
        <begin position="32"/>
        <end position="642"/>
    </location>
</feature>
<evidence type="ECO:0000256" key="1">
    <source>
        <dbReference type="SAM" id="SignalP"/>
    </source>
</evidence>
<feature type="domain" description="PLL-like beta propeller" evidence="3">
    <location>
        <begin position="319"/>
        <end position="594"/>
    </location>
</feature>
<accession>A0ABS8ZNT3</accession>
<name>A0ABS8ZNT3_9PSEU</name>
<evidence type="ECO:0000259" key="2">
    <source>
        <dbReference type="Pfam" id="PF14517"/>
    </source>
</evidence>
<protein>
    <recommendedName>
        <fullName evidence="6">Tachylectin</fullName>
    </recommendedName>
</protein>
<dbReference type="Pfam" id="PF14517">
    <property type="entry name" value="Tachylectin"/>
    <property type="match status" value="1"/>
</dbReference>
<proteinExistence type="predicted"/>
<dbReference type="Proteomes" id="UP001521150">
    <property type="component" value="Unassembled WGS sequence"/>
</dbReference>
<dbReference type="SUPFAM" id="SSF89372">
    <property type="entry name" value="Fucose-specific lectin"/>
    <property type="match status" value="2"/>
</dbReference>
<dbReference type="EMBL" id="JAJVCN010000003">
    <property type="protein sequence ID" value="MCE7008133.1"/>
    <property type="molecule type" value="Genomic_DNA"/>
</dbReference>
<dbReference type="SUPFAM" id="SSF50934">
    <property type="entry name" value="Tachylectin-2"/>
    <property type="match status" value="1"/>
</dbReference>
<evidence type="ECO:0000259" key="3">
    <source>
        <dbReference type="Pfam" id="PF26607"/>
    </source>
</evidence>
<organism evidence="4 5">
    <name type="scientific">Kibdelosporangium philippinense</name>
    <dbReference type="NCBI Taxonomy" id="211113"/>
    <lineage>
        <taxon>Bacteria</taxon>
        <taxon>Bacillati</taxon>
        <taxon>Actinomycetota</taxon>
        <taxon>Actinomycetes</taxon>
        <taxon>Pseudonocardiales</taxon>
        <taxon>Pseudonocardiaceae</taxon>
        <taxon>Kibdelosporangium</taxon>
    </lineage>
</organism>
<dbReference type="InterPro" id="IPR006311">
    <property type="entry name" value="TAT_signal"/>
</dbReference>
<evidence type="ECO:0000313" key="4">
    <source>
        <dbReference type="EMBL" id="MCE7008133.1"/>
    </source>
</evidence>
<dbReference type="PROSITE" id="PS51318">
    <property type="entry name" value="TAT"/>
    <property type="match status" value="1"/>
</dbReference>
<dbReference type="Gene3D" id="2.115.10.10">
    <property type="entry name" value="Tachylectin 2"/>
    <property type="match status" value="2"/>
</dbReference>
<evidence type="ECO:0000313" key="5">
    <source>
        <dbReference type="Proteomes" id="UP001521150"/>
    </source>
</evidence>
<comment type="caution">
    <text evidence="4">The sequence shown here is derived from an EMBL/GenBank/DDBJ whole genome shotgun (WGS) entry which is preliminary data.</text>
</comment>
<sequence length="642" mass="69517">MRSRGALFRRSGLAAVALITASAVQTTPVLAAPAQAEPVLTCKTAANIFGVRPEIPTGGDPKGALAVYPHEEPETGQNKYGEVRVIGSGWHGVRTLAGPDGVMFQVHTDGKLRRYRWNGRGWDEWNGLQYRDVGTGWQRFTDPDHRNKITVDENGRIFTIAADGWLRAYTWRDDVNNGSFSNGRALDTGWGQYDLIVAAGDGVLYARKPNGELFRFRWDSASDRFTQYGLRVATGWGKFKKVTSVGGDVLYTVDAAGVLNWTRYLETSNTWKAPTAIGTSWHDEIDIVGDPKGCWVTGYPRPEAPGIPRQYDAPNTAIQGTDGKVTVFYVNSEGALTAGKQTGPDFSNLQYTVIANYRQSTGKPGVGVRADGRFDVVANSYDDATFRGKLQQTTNGDWGPTAPDSVHSGYMVGDPVVIPEPNKALTMYAVDVSGALWRRTQSSPSTDYTAWQQISPIGAVTPEFTAVRNGTDADFVTRRVDGIVLAATFAANKLSAWRIVGTGAVDRPAVAVHPNGDLRVAVRTFDGAIVTQRESNNVFSGEWQPTAAISAVGSPAVVVRPSDIADVTVRATNNLVHVTSQVAPAGAFREWQVHNVDEAVTDPTGLLLSNGSPIFTWRNANGGVQFLYEPSVGRFTSQSSRP</sequence>
<gene>
    <name evidence="4" type="ORF">LWC34_35745</name>
</gene>
<dbReference type="RefSeq" id="WP_233729662.1">
    <property type="nucleotide sequence ID" value="NZ_JAJVCN010000003.1"/>
</dbReference>
<dbReference type="InterPro" id="IPR023294">
    <property type="entry name" value="Tachylectin2"/>
</dbReference>
<feature type="domain" description="Tachylectin 2" evidence="2">
    <location>
        <begin position="60"/>
        <end position="284"/>
    </location>
</feature>
<feature type="signal peptide" evidence="1">
    <location>
        <begin position="1"/>
        <end position="31"/>
    </location>
</feature>
<evidence type="ECO:0008006" key="6">
    <source>
        <dbReference type="Google" id="ProtNLM"/>
    </source>
</evidence>
<dbReference type="Pfam" id="PF26607">
    <property type="entry name" value="DUF8189"/>
    <property type="match status" value="1"/>
</dbReference>